<comment type="caution">
    <text evidence="2">The sequence shown here is derived from an EMBL/GenBank/DDBJ whole genome shotgun (WGS) entry which is preliminary data.</text>
</comment>
<name>A0ABS3G1R7_9FLAO</name>
<gene>
    <name evidence="2" type="ORF">J0656_04895</name>
</gene>
<organism evidence="2 3">
    <name type="scientific">Flagellimonas aurea</name>
    <dbReference type="NCBI Taxonomy" id="2915619"/>
    <lineage>
        <taxon>Bacteria</taxon>
        <taxon>Pseudomonadati</taxon>
        <taxon>Bacteroidota</taxon>
        <taxon>Flavobacteriia</taxon>
        <taxon>Flavobacteriales</taxon>
        <taxon>Flavobacteriaceae</taxon>
        <taxon>Flagellimonas</taxon>
    </lineage>
</organism>
<sequence length="149" mass="17131">MFFLVLNTSCTSTSVEEVESFHYEAQVSPMEMQILELVNQHRDSIGLNTLEFDKIAYDFAIEHTKDMIDKNEISHDNFDRRSSDLTIAAKANYVSEIVGRNYITAEGIVNAWLESETHRKAIEGDYMYTAVSAKADSEGVFYFTQLFYR</sequence>
<dbReference type="InterPro" id="IPR014044">
    <property type="entry name" value="CAP_dom"/>
</dbReference>
<evidence type="ECO:0000313" key="2">
    <source>
        <dbReference type="EMBL" id="MBO0353346.1"/>
    </source>
</evidence>
<dbReference type="Gene3D" id="3.40.33.10">
    <property type="entry name" value="CAP"/>
    <property type="match status" value="1"/>
</dbReference>
<accession>A0ABS3G1R7</accession>
<reference evidence="2 3" key="1">
    <citation type="submission" date="2021-03" db="EMBL/GenBank/DDBJ databases">
        <title>Muricauda lutimaris sp. nov. and Muricauda ruestringensis sp. nov, two marine members of the Flavobacteriaceae isolated from deep sea sediments of Western Pacific.</title>
        <authorList>
            <person name="Zhao S."/>
            <person name="Liu R."/>
        </authorList>
    </citation>
    <scope>NUCLEOTIDE SEQUENCE [LARGE SCALE GENOMIC DNA]</scope>
    <source>
        <strain evidence="2 3">BC31-1-A7</strain>
    </source>
</reference>
<dbReference type="EMBL" id="JAFLNL010000002">
    <property type="protein sequence ID" value="MBO0353346.1"/>
    <property type="molecule type" value="Genomic_DNA"/>
</dbReference>
<proteinExistence type="predicted"/>
<feature type="domain" description="SCP" evidence="1">
    <location>
        <begin position="35"/>
        <end position="147"/>
    </location>
</feature>
<dbReference type="SUPFAM" id="SSF55797">
    <property type="entry name" value="PR-1-like"/>
    <property type="match status" value="1"/>
</dbReference>
<evidence type="ECO:0000313" key="3">
    <source>
        <dbReference type="Proteomes" id="UP000664044"/>
    </source>
</evidence>
<protein>
    <submittedName>
        <fullName evidence="2">CAP domain-containing protein</fullName>
    </submittedName>
</protein>
<evidence type="ECO:0000259" key="1">
    <source>
        <dbReference type="Pfam" id="PF00188"/>
    </source>
</evidence>
<dbReference type="CDD" id="cd05379">
    <property type="entry name" value="CAP_bacterial"/>
    <property type="match status" value="1"/>
</dbReference>
<keyword evidence="3" id="KW-1185">Reference proteome</keyword>
<dbReference type="PANTHER" id="PTHR31157:SF1">
    <property type="entry name" value="SCP DOMAIN-CONTAINING PROTEIN"/>
    <property type="match status" value="1"/>
</dbReference>
<dbReference type="Pfam" id="PF00188">
    <property type="entry name" value="CAP"/>
    <property type="match status" value="1"/>
</dbReference>
<dbReference type="InterPro" id="IPR035940">
    <property type="entry name" value="CAP_sf"/>
</dbReference>
<dbReference type="PANTHER" id="PTHR31157">
    <property type="entry name" value="SCP DOMAIN-CONTAINING PROTEIN"/>
    <property type="match status" value="1"/>
</dbReference>
<dbReference type="Proteomes" id="UP000664044">
    <property type="component" value="Unassembled WGS sequence"/>
</dbReference>